<feature type="binding site" evidence="11">
    <location>
        <position position="67"/>
    </location>
    <ligand>
        <name>substrate</name>
    </ligand>
</feature>
<feature type="binding site" evidence="11">
    <location>
        <begin position="251"/>
        <end position="252"/>
    </location>
    <ligand>
        <name>substrate</name>
    </ligand>
</feature>
<feature type="binding site" evidence="11">
    <location>
        <position position="182"/>
    </location>
    <ligand>
        <name>substrate</name>
    </ligand>
</feature>
<comment type="catalytic activity">
    <reaction evidence="10 11">
        <text>(S)-dihydroorotate + a quinone = orotate + a quinol</text>
        <dbReference type="Rhea" id="RHEA:30187"/>
        <dbReference type="ChEBI" id="CHEBI:24646"/>
        <dbReference type="ChEBI" id="CHEBI:30839"/>
        <dbReference type="ChEBI" id="CHEBI:30864"/>
        <dbReference type="ChEBI" id="CHEBI:132124"/>
        <dbReference type="EC" id="1.3.5.2"/>
    </reaction>
</comment>
<evidence type="ECO:0000256" key="11">
    <source>
        <dbReference type="HAMAP-Rule" id="MF_00225"/>
    </source>
</evidence>
<sequence length="362" mass="38493">MHDLLYRLARPALMRFLAPEQAHGLAVAALKRGVVRASPPPDDPILATRVFGLDFTNPIGLAAGFDKHAEVIDAMLGFGFGFVEAGTVTPRPQPGNTGQRLFRLDEDEAVINRFGFNSEGLPAFTSRLAARRAPGAQPAPGIVGANIGKNRTTEDAAADYETCMAAVAPLADYVTVNVSSPNTPGLRGLQAREPVEALLFRVLAARERAVPPPRRPPPLLLKVGPDLDDEQIRDIAEVVVDTKVDGLIVGNTTVTRPPTLKSRWRDAEGGLSGRPLMGVATECLRAMYRHTGGRVPIVGCGGVSSGADAYTKIRAGASLVQLYSALVFRGPGFAATIKRDLARLLRRDGFASVAEAVGADHR</sequence>
<dbReference type="EMBL" id="UWOC01000099">
    <property type="protein sequence ID" value="VCU08065.1"/>
    <property type="molecule type" value="Genomic_DNA"/>
</dbReference>
<dbReference type="InterPro" id="IPR001295">
    <property type="entry name" value="Dihydroorotate_DH_CS"/>
</dbReference>
<comment type="function">
    <text evidence="1 11">Catalyzes the conversion of dihydroorotate to orotate with quinone as electron acceptor.</text>
</comment>
<comment type="subunit">
    <text evidence="11">Monomer.</text>
</comment>
<dbReference type="EC" id="1.3.5.2" evidence="11"/>
<feature type="binding site" evidence="11">
    <location>
        <position position="302"/>
    </location>
    <ligand>
        <name>FMN</name>
        <dbReference type="ChEBI" id="CHEBI:58210"/>
    </ligand>
</feature>
<evidence type="ECO:0000256" key="5">
    <source>
        <dbReference type="ARBA" id="ARBA00022630"/>
    </source>
</evidence>
<dbReference type="UniPathway" id="UPA00070">
    <property type="reaction ID" value="UER00946"/>
</dbReference>
<dbReference type="AlphaFoldDB" id="A0A447CSC4"/>
<evidence type="ECO:0000256" key="9">
    <source>
        <dbReference type="ARBA" id="ARBA00023136"/>
    </source>
</evidence>
<keyword evidence="11" id="KW-1003">Cell membrane</keyword>
<keyword evidence="9 11" id="KW-0472">Membrane</keyword>
<dbReference type="RefSeq" id="WP_129608198.1">
    <property type="nucleotide sequence ID" value="NZ_UWOC01000099.1"/>
</dbReference>
<feature type="binding site" evidence="11">
    <location>
        <begin position="323"/>
        <end position="324"/>
    </location>
    <ligand>
        <name>FMN</name>
        <dbReference type="ChEBI" id="CHEBI:58210"/>
    </ligand>
</feature>
<evidence type="ECO:0000256" key="10">
    <source>
        <dbReference type="ARBA" id="ARBA00048639"/>
    </source>
</evidence>
<dbReference type="GO" id="GO:0005886">
    <property type="term" value="C:plasma membrane"/>
    <property type="evidence" value="ECO:0007669"/>
    <property type="project" value="UniProtKB-SubCell"/>
</dbReference>
<dbReference type="NCBIfam" id="TIGR01036">
    <property type="entry name" value="pyrD_sub2"/>
    <property type="match status" value="1"/>
</dbReference>
<comment type="cofactor">
    <cofactor evidence="11">
        <name>FMN</name>
        <dbReference type="ChEBI" id="CHEBI:58210"/>
    </cofactor>
    <text evidence="11">Binds 1 FMN per subunit.</text>
</comment>
<evidence type="ECO:0000256" key="3">
    <source>
        <dbReference type="ARBA" id="ARBA00005161"/>
    </source>
</evidence>
<evidence type="ECO:0000256" key="8">
    <source>
        <dbReference type="ARBA" id="ARBA00023002"/>
    </source>
</evidence>
<accession>A0A447CSC4</accession>
<dbReference type="GO" id="GO:0006207">
    <property type="term" value="P:'de novo' pyrimidine nucleobase biosynthetic process"/>
    <property type="evidence" value="ECO:0007669"/>
    <property type="project" value="UniProtKB-UniRule"/>
</dbReference>
<keyword evidence="5 11" id="KW-0285">Flavoprotein</keyword>
<feature type="binding site" evidence="11">
    <location>
        <position position="87"/>
    </location>
    <ligand>
        <name>FMN</name>
        <dbReference type="ChEBI" id="CHEBI:58210"/>
    </ligand>
</feature>
<feature type="binding site" evidence="11">
    <location>
        <begin position="63"/>
        <end position="67"/>
    </location>
    <ligand>
        <name>FMN</name>
        <dbReference type="ChEBI" id="CHEBI:58210"/>
    </ligand>
</feature>
<dbReference type="CDD" id="cd04738">
    <property type="entry name" value="DHOD_2_like"/>
    <property type="match status" value="1"/>
</dbReference>
<dbReference type="InterPro" id="IPR013785">
    <property type="entry name" value="Aldolase_TIM"/>
</dbReference>
<feature type="binding site" evidence="11">
    <location>
        <position position="177"/>
    </location>
    <ligand>
        <name>substrate</name>
    </ligand>
</feature>
<keyword evidence="7 11" id="KW-0665">Pyrimidine biosynthesis</keyword>
<dbReference type="PANTHER" id="PTHR48109">
    <property type="entry name" value="DIHYDROOROTATE DEHYDROGENASE (QUINONE), MITOCHONDRIAL-RELATED"/>
    <property type="match status" value="1"/>
</dbReference>
<organism evidence="13 14">
    <name type="scientific">Rhodoplanes serenus</name>
    <dbReference type="NCBI Taxonomy" id="200615"/>
    <lineage>
        <taxon>Bacteria</taxon>
        <taxon>Pseudomonadati</taxon>
        <taxon>Pseudomonadota</taxon>
        <taxon>Alphaproteobacteria</taxon>
        <taxon>Hyphomicrobiales</taxon>
        <taxon>Nitrobacteraceae</taxon>
        <taxon>Rhodoplanes</taxon>
    </lineage>
</organism>
<comment type="caution">
    <text evidence="13">The sequence shown here is derived from an EMBL/GenBank/DDBJ whole genome shotgun (WGS) entry which is preliminary data.</text>
</comment>
<comment type="similarity">
    <text evidence="4 11">Belongs to the dihydroorotate dehydrogenase family. Type 2 subfamily.</text>
</comment>
<dbReference type="SUPFAM" id="SSF51395">
    <property type="entry name" value="FMN-linked oxidoreductases"/>
    <property type="match status" value="1"/>
</dbReference>
<evidence type="ECO:0000256" key="6">
    <source>
        <dbReference type="ARBA" id="ARBA00022643"/>
    </source>
</evidence>
<evidence type="ECO:0000313" key="13">
    <source>
        <dbReference type="EMBL" id="VCU08065.1"/>
    </source>
</evidence>
<dbReference type="Proteomes" id="UP000289200">
    <property type="component" value="Unassembled WGS sequence"/>
</dbReference>
<dbReference type="InterPro" id="IPR005720">
    <property type="entry name" value="Dihydroorotate_DH_cat"/>
</dbReference>
<evidence type="ECO:0000256" key="7">
    <source>
        <dbReference type="ARBA" id="ARBA00022975"/>
    </source>
</evidence>
<dbReference type="PROSITE" id="PS00912">
    <property type="entry name" value="DHODEHASE_2"/>
    <property type="match status" value="1"/>
</dbReference>
<feature type="binding site" evidence="11">
    <location>
        <position position="222"/>
    </location>
    <ligand>
        <name>FMN</name>
        <dbReference type="ChEBI" id="CHEBI:58210"/>
    </ligand>
</feature>
<feature type="binding site" evidence="11">
    <location>
        <begin position="112"/>
        <end position="116"/>
    </location>
    <ligand>
        <name>substrate</name>
    </ligand>
</feature>
<feature type="binding site" evidence="11">
    <location>
        <position position="273"/>
    </location>
    <ligand>
        <name>FMN</name>
        <dbReference type="ChEBI" id="CHEBI:58210"/>
    </ligand>
</feature>
<comment type="subcellular location">
    <subcellularLocation>
        <location evidence="11">Cell membrane</location>
        <topology evidence="11">Peripheral membrane protein</topology>
    </subcellularLocation>
    <subcellularLocation>
        <location evidence="2">Membrane</location>
    </subcellularLocation>
</comment>
<dbReference type="GO" id="GO:0044205">
    <property type="term" value="P:'de novo' UMP biosynthetic process"/>
    <property type="evidence" value="ECO:0007669"/>
    <property type="project" value="UniProtKB-UniRule"/>
</dbReference>
<evidence type="ECO:0000256" key="4">
    <source>
        <dbReference type="ARBA" id="ARBA00005359"/>
    </source>
</evidence>
<feature type="binding site" evidence="11">
    <location>
        <position position="146"/>
    </location>
    <ligand>
        <name>FMN</name>
        <dbReference type="ChEBI" id="CHEBI:58210"/>
    </ligand>
</feature>
<comment type="pathway">
    <text evidence="3 11">Pyrimidine metabolism; UMP biosynthesis via de novo pathway; orotate from (S)-dihydroorotate (quinone route): step 1/1.</text>
</comment>
<dbReference type="GO" id="GO:0005737">
    <property type="term" value="C:cytoplasm"/>
    <property type="evidence" value="ECO:0007669"/>
    <property type="project" value="InterPro"/>
</dbReference>
<dbReference type="InterPro" id="IPR050074">
    <property type="entry name" value="DHO_dehydrogenase"/>
</dbReference>
<evidence type="ECO:0000259" key="12">
    <source>
        <dbReference type="Pfam" id="PF01180"/>
    </source>
</evidence>
<dbReference type="NCBIfam" id="NF003652">
    <property type="entry name" value="PRK05286.2-5"/>
    <property type="match status" value="1"/>
</dbReference>
<dbReference type="GO" id="GO:0106430">
    <property type="term" value="F:dihydroorotate dehydrogenase (quinone) activity"/>
    <property type="evidence" value="ECO:0007669"/>
    <property type="project" value="UniProtKB-EC"/>
</dbReference>
<dbReference type="NCBIfam" id="NF003645">
    <property type="entry name" value="PRK05286.1-2"/>
    <property type="match status" value="1"/>
</dbReference>
<keyword evidence="14" id="KW-1185">Reference proteome</keyword>
<evidence type="ECO:0000256" key="2">
    <source>
        <dbReference type="ARBA" id="ARBA00004370"/>
    </source>
</evidence>
<keyword evidence="6 11" id="KW-0288">FMN</keyword>
<reference evidence="14" key="1">
    <citation type="submission" date="2018-10" db="EMBL/GenBank/DDBJ databases">
        <authorList>
            <person name="Peiro R."/>
            <person name="Begona"/>
            <person name="Cbmso G."/>
            <person name="Lopez M."/>
            <person name="Gonzalez S."/>
            <person name="Sacristan E."/>
            <person name="Castillo E."/>
        </authorList>
    </citation>
    <scope>NUCLEOTIDE SEQUENCE [LARGE SCALE GENOMIC DNA]</scope>
</reference>
<name>A0A447CSC4_9BRAD</name>
<dbReference type="InterPro" id="IPR005719">
    <property type="entry name" value="Dihydroorotate_DH_2"/>
</dbReference>
<feature type="domain" description="Dihydroorotate dehydrogenase catalytic" evidence="12">
    <location>
        <begin position="46"/>
        <end position="345"/>
    </location>
</feature>
<evidence type="ECO:0000256" key="1">
    <source>
        <dbReference type="ARBA" id="ARBA00003125"/>
    </source>
</evidence>
<dbReference type="Pfam" id="PF01180">
    <property type="entry name" value="DHO_dh"/>
    <property type="match status" value="1"/>
</dbReference>
<dbReference type="PANTHER" id="PTHR48109:SF4">
    <property type="entry name" value="DIHYDROOROTATE DEHYDROGENASE (QUINONE), MITOCHONDRIAL"/>
    <property type="match status" value="1"/>
</dbReference>
<gene>
    <name evidence="13" type="primary">pyrD_2</name>
    <name evidence="11" type="synonym">pyrD</name>
    <name evidence="13" type="ORF">RHODGE_RHODGE_01201</name>
</gene>
<keyword evidence="8 11" id="KW-0560">Oxidoreductase</keyword>
<dbReference type="HAMAP" id="MF_00225">
    <property type="entry name" value="DHO_dh_type2"/>
    <property type="match status" value="1"/>
</dbReference>
<proteinExistence type="inferred from homology"/>
<feature type="binding site" evidence="11">
    <location>
        <position position="250"/>
    </location>
    <ligand>
        <name>FMN</name>
        <dbReference type="ChEBI" id="CHEBI:58210"/>
    </ligand>
</feature>
<protein>
    <recommendedName>
        <fullName evidence="11">Dihydroorotate dehydrogenase (quinone)</fullName>
        <ecNumber evidence="11">1.3.5.2</ecNumber>
    </recommendedName>
    <alternativeName>
        <fullName evidence="11">DHOdehase</fullName>
        <shortName evidence="11">DHOD</shortName>
        <shortName evidence="11">DHODase</shortName>
    </alternativeName>
    <alternativeName>
        <fullName evidence="11">Dihydroorotate oxidase</fullName>
    </alternativeName>
</protein>
<dbReference type="OrthoDB" id="9802377at2"/>
<dbReference type="Gene3D" id="3.20.20.70">
    <property type="entry name" value="Aldolase class I"/>
    <property type="match status" value="1"/>
</dbReference>
<feature type="binding site" evidence="11">
    <location>
        <position position="177"/>
    </location>
    <ligand>
        <name>FMN</name>
        <dbReference type="ChEBI" id="CHEBI:58210"/>
    </ligand>
</feature>
<feature type="active site" description="Nucleophile" evidence="11">
    <location>
        <position position="180"/>
    </location>
</feature>
<evidence type="ECO:0000313" key="14">
    <source>
        <dbReference type="Proteomes" id="UP000289200"/>
    </source>
</evidence>